<proteinExistence type="inferred from homology"/>
<sequence>MSTTTLPPGYRLVGEGRIREIVGLGYHDFPEGLVIEHRPGRTVTEADNTLITALSGNTAPIHLDAHYAARTARGRILVCSGVTLAFIGGMTVRATSGLTLANLGLDDVRFENPVFVGDTLYAETEITGRRLSASRPGDGIVTCRTSGLNQDGEQVVTFTRTFLVPLDPDAVRDATNY</sequence>
<dbReference type="Pfam" id="PF01575">
    <property type="entry name" value="MaoC_dehydratas"/>
    <property type="match status" value="1"/>
</dbReference>
<dbReference type="Proteomes" id="UP000007076">
    <property type="component" value="Chromosome"/>
</dbReference>
<dbReference type="PANTHER" id="PTHR43664:SF1">
    <property type="entry name" value="BETA-METHYLMALYL-COA DEHYDRATASE"/>
    <property type="match status" value="1"/>
</dbReference>
<protein>
    <submittedName>
        <fullName evidence="3">Putative dehydratase</fullName>
    </submittedName>
</protein>
<accession>E4NAF6</accession>
<reference evidence="3 4" key="1">
    <citation type="journal article" date="2010" name="DNA Res.">
        <title>Genome sequence of Kitasatospora setae NBRC 14216T: an evolutionary snapshot of the family Streptomycetaceae.</title>
        <authorList>
            <person name="Ichikawa N."/>
            <person name="Oguchi A."/>
            <person name="Ikeda H."/>
            <person name="Ishikawa J."/>
            <person name="Kitani S."/>
            <person name="Watanabe Y."/>
            <person name="Nakamura S."/>
            <person name="Katano Y."/>
            <person name="Kishi E."/>
            <person name="Sasagawa M."/>
            <person name="Ankai A."/>
            <person name="Fukui S."/>
            <person name="Hashimoto Y."/>
            <person name="Kamata S."/>
            <person name="Otoguro M."/>
            <person name="Tanikawa S."/>
            <person name="Nihira T."/>
            <person name="Horinouchi S."/>
            <person name="Ohnishi Y."/>
            <person name="Hayakawa M."/>
            <person name="Kuzuyama T."/>
            <person name="Arisawa A."/>
            <person name="Nomoto F."/>
            <person name="Miura H."/>
            <person name="Takahashi Y."/>
            <person name="Fujita N."/>
        </authorList>
    </citation>
    <scope>NUCLEOTIDE SEQUENCE [LARGE SCALE GENOMIC DNA]</scope>
    <source>
        <strain evidence="4">ATCC 33774 / DSM 43861 / JCM 3304 / KCC A-0304 / NBRC 14216 / KM-6054</strain>
    </source>
</reference>
<dbReference type="eggNOG" id="COG2030">
    <property type="taxonomic scope" value="Bacteria"/>
</dbReference>
<evidence type="ECO:0000313" key="4">
    <source>
        <dbReference type="Proteomes" id="UP000007076"/>
    </source>
</evidence>
<dbReference type="InterPro" id="IPR002539">
    <property type="entry name" value="MaoC-like_dom"/>
</dbReference>
<evidence type="ECO:0000259" key="2">
    <source>
        <dbReference type="Pfam" id="PF01575"/>
    </source>
</evidence>
<dbReference type="InterPro" id="IPR052342">
    <property type="entry name" value="MCH/BMMD"/>
</dbReference>
<dbReference type="AlphaFoldDB" id="E4NAF6"/>
<evidence type="ECO:0000256" key="1">
    <source>
        <dbReference type="ARBA" id="ARBA00005254"/>
    </source>
</evidence>
<dbReference type="InterPro" id="IPR029069">
    <property type="entry name" value="HotDog_dom_sf"/>
</dbReference>
<name>E4NAF6_KITSK</name>
<organism evidence="3 4">
    <name type="scientific">Kitasatospora setae (strain ATCC 33774 / DSM 43861 / JCM 3304 / KCC A-0304 / NBRC 14216 / KM-6054)</name>
    <name type="common">Streptomyces setae</name>
    <dbReference type="NCBI Taxonomy" id="452652"/>
    <lineage>
        <taxon>Bacteria</taxon>
        <taxon>Bacillati</taxon>
        <taxon>Actinomycetota</taxon>
        <taxon>Actinomycetes</taxon>
        <taxon>Kitasatosporales</taxon>
        <taxon>Streptomycetaceae</taxon>
        <taxon>Kitasatospora</taxon>
    </lineage>
</organism>
<dbReference type="EMBL" id="AP010968">
    <property type="protein sequence ID" value="BAJ28187.1"/>
    <property type="molecule type" value="Genomic_DNA"/>
</dbReference>
<evidence type="ECO:0000313" key="3">
    <source>
        <dbReference type="EMBL" id="BAJ28187.1"/>
    </source>
</evidence>
<dbReference type="PANTHER" id="PTHR43664">
    <property type="entry name" value="MONOAMINE OXIDASE-RELATED"/>
    <property type="match status" value="1"/>
</dbReference>
<comment type="similarity">
    <text evidence="1">Belongs to the enoyl-CoA hydratase/isomerase family.</text>
</comment>
<dbReference type="RefSeq" id="WP_014135503.1">
    <property type="nucleotide sequence ID" value="NC_016109.1"/>
</dbReference>
<dbReference type="Gene3D" id="3.10.129.10">
    <property type="entry name" value="Hotdog Thioesterase"/>
    <property type="match status" value="1"/>
</dbReference>
<keyword evidence="4" id="KW-1185">Reference proteome</keyword>
<dbReference type="KEGG" id="ksk:KSE_23690"/>
<dbReference type="STRING" id="452652.KSE_23690"/>
<dbReference type="CDD" id="cd03451">
    <property type="entry name" value="FkbR2"/>
    <property type="match status" value="1"/>
</dbReference>
<dbReference type="PATRIC" id="fig|452652.3.peg.2381"/>
<gene>
    <name evidence="3" type="ordered locus">KSE_23690</name>
</gene>
<dbReference type="HOGENOM" id="CLU_094876_0_1_11"/>
<dbReference type="SUPFAM" id="SSF54637">
    <property type="entry name" value="Thioesterase/thiol ester dehydrase-isomerase"/>
    <property type="match status" value="1"/>
</dbReference>
<feature type="domain" description="MaoC-like" evidence="2">
    <location>
        <begin position="35"/>
        <end position="133"/>
    </location>
</feature>